<dbReference type="Proteomes" id="UP000321379">
    <property type="component" value="Unassembled WGS sequence"/>
</dbReference>
<proteinExistence type="predicted"/>
<gene>
    <name evidence="1" type="ORF">FVP33_01420</name>
</gene>
<keyword evidence="2" id="KW-1185">Reference proteome</keyword>
<comment type="caution">
    <text evidence="1">The sequence shown here is derived from an EMBL/GenBank/DDBJ whole genome shotgun (WGS) entry which is preliminary data.</text>
</comment>
<sequence>MESSTNSDVNLASPSRFQYFERDGVIWGDYDGDTVTFGRFVGTRVGDQLSISFAHVMTSNGLVVTGTSGSLVEVTVEGIRLVENFRIGDTDHVSICVEV</sequence>
<dbReference type="InterPro" id="IPR058595">
    <property type="entry name" value="Avidin-like"/>
</dbReference>
<protein>
    <submittedName>
        <fullName evidence="1">Uncharacterized protein</fullName>
    </submittedName>
</protein>
<evidence type="ECO:0000313" key="1">
    <source>
        <dbReference type="EMBL" id="TXN32509.1"/>
    </source>
</evidence>
<accession>A0A5C8UXV3</accession>
<reference evidence="1 2" key="1">
    <citation type="submission" date="2019-08" db="EMBL/GenBank/DDBJ databases">
        <title>Bacterial whole genome sequence for Glaciihabitans sp. CHu50b-6-2.</title>
        <authorList>
            <person name="Jin L."/>
        </authorList>
    </citation>
    <scope>NUCLEOTIDE SEQUENCE [LARGE SCALE GENOMIC DNA]</scope>
    <source>
        <strain evidence="1 2">CHu50b-6-2</strain>
    </source>
</reference>
<dbReference type="EMBL" id="VRMG01000003">
    <property type="protein sequence ID" value="TXN32509.1"/>
    <property type="molecule type" value="Genomic_DNA"/>
</dbReference>
<evidence type="ECO:0000313" key="2">
    <source>
        <dbReference type="Proteomes" id="UP000321379"/>
    </source>
</evidence>
<dbReference type="AlphaFoldDB" id="A0A5C8UXV3"/>
<dbReference type="Pfam" id="PF26421">
    <property type="entry name" value="Avidin_like"/>
    <property type="match status" value="1"/>
</dbReference>
<organism evidence="1 2">
    <name type="scientific">Lacisediminihabitans profunda</name>
    <dbReference type="NCBI Taxonomy" id="2594790"/>
    <lineage>
        <taxon>Bacteria</taxon>
        <taxon>Bacillati</taxon>
        <taxon>Actinomycetota</taxon>
        <taxon>Actinomycetes</taxon>
        <taxon>Micrococcales</taxon>
        <taxon>Microbacteriaceae</taxon>
        <taxon>Lacisediminihabitans</taxon>
    </lineage>
</organism>
<name>A0A5C8UXV3_9MICO</name>